<dbReference type="Ensembl" id="ENSOANT00000074798.1">
    <property type="protein sequence ID" value="ENSOANP00000036999.1"/>
    <property type="gene ID" value="ENSOANG00000048302.1"/>
</dbReference>
<feature type="active site" description="Proton acceptor" evidence="10">
    <location>
        <position position="114"/>
    </location>
</feature>
<dbReference type="InterPro" id="IPR002640">
    <property type="entry name" value="Arylesterase"/>
</dbReference>
<dbReference type="AlphaFoldDB" id="A0A6I8N755"/>
<organism evidence="16 17">
    <name type="scientific">Ornithorhynchus anatinus</name>
    <name type="common">Duckbill platypus</name>
    <dbReference type="NCBI Taxonomy" id="9258"/>
    <lineage>
        <taxon>Eukaryota</taxon>
        <taxon>Metazoa</taxon>
        <taxon>Chordata</taxon>
        <taxon>Craniata</taxon>
        <taxon>Vertebrata</taxon>
        <taxon>Euteleostomi</taxon>
        <taxon>Mammalia</taxon>
        <taxon>Monotremata</taxon>
        <taxon>Ornithorhynchidae</taxon>
        <taxon>Ornithorhynchus</taxon>
    </lineage>
</organism>
<dbReference type="InterPro" id="IPR011042">
    <property type="entry name" value="6-blade_b-propeller_TolB-like"/>
</dbReference>
<dbReference type="GO" id="GO:0046872">
    <property type="term" value="F:metal ion binding"/>
    <property type="evidence" value="ECO:0007669"/>
    <property type="project" value="UniProtKB-KW"/>
</dbReference>
<evidence type="ECO:0000256" key="6">
    <source>
        <dbReference type="ARBA" id="ARBA00022801"/>
    </source>
</evidence>
<comment type="PTM">
    <text evidence="13">Glycosylated.</text>
</comment>
<dbReference type="GO" id="GO:1901335">
    <property type="term" value="P:lactone catabolic process"/>
    <property type="evidence" value="ECO:0007669"/>
    <property type="project" value="Ensembl"/>
</dbReference>
<sequence length="354" mass="38401">MGKSLALALLGLGLALLGERFVAFRSRLNSSRKLDPVGLPGCRLIQGIETGAEDIDILPNGLAFISTGLRYPGMQSFAPASPGAILLLDLSQAHPQPRALDIRGALDRDAFNPHGISALVDPDGTVDLYVVNHPHQTSTLEVFRFEADTQVLSHIKTIQHPLLHSVNDLVAVGPDRFYATNDHYFTQPLLAQLEVFLGLWWTNVVFYSPEGVKSVAQGFTFANGIAISPDHRFLYVANLGGQNIHILERHGDWNLTQHKVLELGTLVDNLSVDPSTGDVWAGCHPNAMKLLNYDPEDPPGSEVLRIQDILSARPTVTTVFADDGSLLQGSSVAAVFGQKLLIGTVFQRALACHL</sequence>
<evidence type="ECO:0000256" key="5">
    <source>
        <dbReference type="ARBA" id="ARBA00022729"/>
    </source>
</evidence>
<dbReference type="PANTHER" id="PTHR11799:SF12">
    <property type="entry name" value="PARAOXONASE-RELATED"/>
    <property type="match status" value="1"/>
</dbReference>
<dbReference type="PRINTS" id="PR01785">
    <property type="entry name" value="PARAOXONASE"/>
</dbReference>
<protein>
    <recommendedName>
        <fullName evidence="14">Paraoxonase</fullName>
        <ecNumber evidence="14">3.1.1.2</ecNumber>
    </recommendedName>
</protein>
<dbReference type="FunCoup" id="A0A6I8N755">
    <property type="interactions" value="787"/>
</dbReference>
<evidence type="ECO:0000256" key="2">
    <source>
        <dbReference type="ARBA" id="ARBA00000450"/>
    </source>
</evidence>
<dbReference type="GO" id="GO:0042803">
    <property type="term" value="F:protein homodimerization activity"/>
    <property type="evidence" value="ECO:0007669"/>
    <property type="project" value="Ensembl"/>
</dbReference>
<dbReference type="OMA" id="MKIHDNW"/>
<comment type="similarity">
    <text evidence="3 14">Belongs to the paraoxonase family.</text>
</comment>
<keyword evidence="4 11" id="KW-0479">Metal-binding</keyword>
<reference evidence="16" key="1">
    <citation type="submission" date="2025-08" db="UniProtKB">
        <authorList>
            <consortium name="Ensembl"/>
        </authorList>
    </citation>
    <scope>IDENTIFICATION</scope>
    <source>
        <strain evidence="16">Glennie</strain>
    </source>
</reference>
<evidence type="ECO:0000256" key="9">
    <source>
        <dbReference type="ARBA" id="ARBA00023180"/>
    </source>
</evidence>
<dbReference type="Gene3D" id="2.120.10.30">
    <property type="entry name" value="TolB, C-terminal domain"/>
    <property type="match status" value="1"/>
</dbReference>
<dbReference type="GO" id="GO:0003096">
    <property type="term" value="P:renal sodium ion transport"/>
    <property type="evidence" value="ECO:0007669"/>
    <property type="project" value="Ensembl"/>
</dbReference>
<dbReference type="GO" id="GO:0051649">
    <property type="term" value="P:establishment of localization in cell"/>
    <property type="evidence" value="ECO:0007669"/>
    <property type="project" value="Ensembl"/>
</dbReference>
<feature type="binding site" evidence="11">
    <location>
        <position position="167"/>
    </location>
    <ligand>
        <name>Ca(2+)</name>
        <dbReference type="ChEBI" id="CHEBI:29108"/>
        <label>1</label>
        <note>catalytic</note>
    </ligand>
</feature>
<dbReference type="EC" id="3.1.1.2" evidence="14"/>
<evidence type="ECO:0000256" key="14">
    <source>
        <dbReference type="RuleBase" id="RU368025"/>
    </source>
</evidence>
<evidence type="ECO:0000313" key="17">
    <source>
        <dbReference type="Proteomes" id="UP000002279"/>
    </source>
</evidence>
<dbReference type="InterPro" id="IPR008364">
    <property type="entry name" value="Paraoxonase2"/>
</dbReference>
<keyword evidence="5 15" id="KW-0732">Signal</keyword>
<dbReference type="GO" id="GO:0005576">
    <property type="term" value="C:extracellular region"/>
    <property type="evidence" value="ECO:0007669"/>
    <property type="project" value="InterPro"/>
</dbReference>
<dbReference type="GO" id="GO:0046395">
    <property type="term" value="P:carboxylic acid catabolic process"/>
    <property type="evidence" value="ECO:0007669"/>
    <property type="project" value="Ensembl"/>
</dbReference>
<keyword evidence="7 11" id="KW-0106">Calcium</keyword>
<gene>
    <name evidence="16" type="primary">PON3</name>
</gene>
<feature type="binding site" evidence="11">
    <location>
        <position position="54"/>
    </location>
    <ligand>
        <name>Ca(2+)</name>
        <dbReference type="ChEBI" id="CHEBI:29108"/>
        <label>2</label>
    </ligand>
</feature>
<evidence type="ECO:0000256" key="7">
    <source>
        <dbReference type="ARBA" id="ARBA00022837"/>
    </source>
</evidence>
<evidence type="ECO:0000256" key="11">
    <source>
        <dbReference type="PIRSR" id="PIRSR602640-2"/>
    </source>
</evidence>
<keyword evidence="8 12" id="KW-1015">Disulfide bond</keyword>
<evidence type="ECO:0000256" key="13">
    <source>
        <dbReference type="PIRSR" id="PIRSR602640-4"/>
    </source>
</evidence>
<dbReference type="GO" id="GO:0032929">
    <property type="term" value="P:negative regulation of superoxide anion generation"/>
    <property type="evidence" value="ECO:0007669"/>
    <property type="project" value="Ensembl"/>
</dbReference>
<keyword evidence="9 13" id="KW-0325">Glycoprotein</keyword>
<evidence type="ECO:0000256" key="15">
    <source>
        <dbReference type="SAM" id="SignalP"/>
    </source>
</evidence>
<dbReference type="InParanoid" id="A0A6I8N755"/>
<evidence type="ECO:0000256" key="1">
    <source>
        <dbReference type="ARBA" id="ARBA00000368"/>
    </source>
</evidence>
<feature type="glycosylation site" description="N-linked (GlcNAc...) asparagine" evidence="13">
    <location>
        <position position="269"/>
    </location>
</feature>
<evidence type="ECO:0000256" key="12">
    <source>
        <dbReference type="PIRSR" id="PIRSR602640-3"/>
    </source>
</evidence>
<dbReference type="Pfam" id="PF01731">
    <property type="entry name" value="Arylesterase"/>
    <property type="match status" value="1"/>
</dbReference>
<feature type="binding site" evidence="11">
    <location>
        <position position="168"/>
    </location>
    <ligand>
        <name>Ca(2+)</name>
        <dbReference type="ChEBI" id="CHEBI:29108"/>
        <label>1</label>
        <note>catalytic</note>
    </ligand>
</feature>
<keyword evidence="6 14" id="KW-0378">Hydrolase</keyword>
<dbReference type="FunFam" id="2.120.10.30:FF:000023">
    <property type="entry name" value="Serum paraoxonase/arylesterase 2"/>
    <property type="match status" value="1"/>
</dbReference>
<feature type="signal peptide" evidence="15">
    <location>
        <begin position="1"/>
        <end position="15"/>
    </location>
</feature>
<feature type="binding site" evidence="11">
    <location>
        <position position="269"/>
    </location>
    <ligand>
        <name>Ca(2+)</name>
        <dbReference type="ChEBI" id="CHEBI:29108"/>
        <label>1</label>
        <note>catalytic</note>
    </ligand>
</feature>
<keyword evidence="17" id="KW-1185">Reference proteome</keyword>
<evidence type="ECO:0000256" key="8">
    <source>
        <dbReference type="ARBA" id="ARBA00023157"/>
    </source>
</evidence>
<name>A0A6I8N755_ORNAN</name>
<accession>A0A6I8N755</accession>
<dbReference type="InterPro" id="IPR051288">
    <property type="entry name" value="Serum_paraoxonase/arylesterase"/>
</dbReference>
<feature type="chain" id="PRO_5026359160" description="Paraoxonase" evidence="15">
    <location>
        <begin position="16"/>
        <end position="354"/>
    </location>
</feature>
<feature type="binding site" evidence="11">
    <location>
        <position position="53"/>
    </location>
    <ligand>
        <name>Ca(2+)</name>
        <dbReference type="ChEBI" id="CHEBI:29108"/>
        <label>1</label>
        <note>catalytic</note>
    </ligand>
</feature>
<comment type="catalytic activity">
    <reaction evidence="1 14">
        <text>a phenyl acetate + H2O = a phenol + acetate + H(+)</text>
        <dbReference type="Rhea" id="RHEA:17309"/>
        <dbReference type="ChEBI" id="CHEBI:15377"/>
        <dbReference type="ChEBI" id="CHEBI:15378"/>
        <dbReference type="ChEBI" id="CHEBI:30089"/>
        <dbReference type="ChEBI" id="CHEBI:33853"/>
        <dbReference type="ChEBI" id="CHEBI:140310"/>
        <dbReference type="EC" id="3.1.1.2"/>
    </reaction>
</comment>
<feature type="binding site" evidence="11">
    <location>
        <position position="268"/>
    </location>
    <ligand>
        <name>Ca(2+)</name>
        <dbReference type="ChEBI" id="CHEBI:29108"/>
        <label>1</label>
        <note>catalytic</note>
    </ligand>
</feature>
<dbReference type="GO" id="GO:0004064">
    <property type="term" value="F:arylesterase activity"/>
    <property type="evidence" value="ECO:0000318"/>
    <property type="project" value="GO_Central"/>
</dbReference>
<dbReference type="GO" id="GO:2001038">
    <property type="term" value="P:regulation of cellular response to drug"/>
    <property type="evidence" value="ECO:0007669"/>
    <property type="project" value="Ensembl"/>
</dbReference>
<feature type="binding site" evidence="11">
    <location>
        <position position="116"/>
    </location>
    <ligand>
        <name>Ca(2+)</name>
        <dbReference type="ChEBI" id="CHEBI:29108"/>
        <label>1</label>
        <note>catalytic</note>
    </ligand>
</feature>
<evidence type="ECO:0000256" key="4">
    <source>
        <dbReference type="ARBA" id="ARBA00022723"/>
    </source>
</evidence>
<comment type="cofactor">
    <cofactor evidence="11 14">
        <name>Ca(2+)</name>
        <dbReference type="ChEBI" id="CHEBI:29108"/>
    </cofactor>
    <text evidence="11 14">Binds 2 calcium ions per subunit.</text>
</comment>
<proteinExistence type="inferred from homology"/>
<dbReference type="Proteomes" id="UP000002279">
    <property type="component" value="Unplaced"/>
</dbReference>
<feature type="disulfide bond" description="In form B" evidence="12">
    <location>
        <begin position="42"/>
        <end position="352"/>
    </location>
</feature>
<evidence type="ECO:0000313" key="16">
    <source>
        <dbReference type="Ensembl" id="ENSOANP00000036999.1"/>
    </source>
</evidence>
<evidence type="ECO:0000256" key="3">
    <source>
        <dbReference type="ARBA" id="ARBA00008595"/>
    </source>
</evidence>
<dbReference type="GO" id="GO:0009636">
    <property type="term" value="P:response to toxic substance"/>
    <property type="evidence" value="ECO:0000318"/>
    <property type="project" value="GO_Central"/>
</dbReference>
<dbReference type="Bgee" id="ENSOANG00000048302">
    <property type="expression patterns" value="Expressed in liver and 6 other cell types or tissues"/>
</dbReference>
<feature type="binding site" evidence="11">
    <location>
        <position position="223"/>
    </location>
    <ligand>
        <name>Ca(2+)</name>
        <dbReference type="ChEBI" id="CHEBI:29108"/>
        <label>1</label>
        <note>catalytic</note>
    </ligand>
</feature>
<reference evidence="16" key="2">
    <citation type="submission" date="2025-09" db="UniProtKB">
        <authorList>
            <consortium name="Ensembl"/>
        </authorList>
    </citation>
    <scope>IDENTIFICATION</scope>
    <source>
        <strain evidence="16">Glennie</strain>
    </source>
</reference>
<dbReference type="PANTHER" id="PTHR11799">
    <property type="entry name" value="PARAOXONASE"/>
    <property type="match status" value="1"/>
</dbReference>
<evidence type="ECO:0000256" key="10">
    <source>
        <dbReference type="PIRSR" id="PIRSR602640-1"/>
    </source>
</evidence>
<dbReference type="GO" id="GO:0102007">
    <property type="term" value="F:acyl-L-homoserine-lactone lactonohydrolase activity"/>
    <property type="evidence" value="ECO:0007669"/>
    <property type="project" value="UniProtKB-EC"/>
</dbReference>
<comment type="catalytic activity">
    <reaction evidence="2">
        <text>an N-acyl-L-homoserine lactone + H2O = an N-acyl-L-homoserine + H(+)</text>
        <dbReference type="Rhea" id="RHEA:22576"/>
        <dbReference type="ChEBI" id="CHEBI:15377"/>
        <dbReference type="ChEBI" id="CHEBI:15378"/>
        <dbReference type="ChEBI" id="CHEBI:55474"/>
        <dbReference type="ChEBI" id="CHEBI:58921"/>
        <dbReference type="EC" id="3.1.1.81"/>
    </reaction>
</comment>
<dbReference type="GeneTree" id="ENSGT00390000008932"/>
<dbReference type="PRINTS" id="PR01787">
    <property type="entry name" value="PARAOXONASE2"/>
</dbReference>
<dbReference type="SUPFAM" id="SSF63829">
    <property type="entry name" value="Calcium-dependent phosphotriesterase"/>
    <property type="match status" value="1"/>
</dbReference>
<dbReference type="OrthoDB" id="423498at2759"/>